<dbReference type="GO" id="GO:0032993">
    <property type="term" value="C:protein-DNA complex"/>
    <property type="evidence" value="ECO:0007669"/>
    <property type="project" value="TreeGrafter"/>
</dbReference>
<evidence type="ECO:0000256" key="5">
    <source>
        <dbReference type="PROSITE-ProRule" id="PRU01091"/>
    </source>
</evidence>
<dbReference type="EMBL" id="QPMM01000002">
    <property type="protein sequence ID" value="RFS24487.1"/>
    <property type="molecule type" value="Genomic_DNA"/>
</dbReference>
<dbReference type="SMART" id="SM00862">
    <property type="entry name" value="Trans_reg_C"/>
    <property type="match status" value="1"/>
</dbReference>
<evidence type="ECO:0000256" key="1">
    <source>
        <dbReference type="ARBA" id="ARBA00022553"/>
    </source>
</evidence>
<dbReference type="Proteomes" id="UP000260644">
    <property type="component" value="Unassembled WGS sequence"/>
</dbReference>
<dbReference type="GO" id="GO:0000156">
    <property type="term" value="F:phosphorelay response regulator activity"/>
    <property type="evidence" value="ECO:0007669"/>
    <property type="project" value="TreeGrafter"/>
</dbReference>
<dbReference type="PROSITE" id="PS51755">
    <property type="entry name" value="OMPR_PHOB"/>
    <property type="match status" value="1"/>
</dbReference>
<evidence type="ECO:0000313" key="8">
    <source>
        <dbReference type="EMBL" id="RFS24487.1"/>
    </source>
</evidence>
<dbReference type="SUPFAM" id="SSF46894">
    <property type="entry name" value="C-terminal effector domain of the bipartite response regulators"/>
    <property type="match status" value="1"/>
</dbReference>
<keyword evidence="1 4" id="KW-0597">Phosphoprotein</keyword>
<dbReference type="PROSITE" id="PS50110">
    <property type="entry name" value="RESPONSE_REGULATORY"/>
    <property type="match status" value="1"/>
</dbReference>
<dbReference type="Pfam" id="PF00072">
    <property type="entry name" value="Response_reg"/>
    <property type="match status" value="1"/>
</dbReference>
<dbReference type="GO" id="GO:0000976">
    <property type="term" value="F:transcription cis-regulatory region binding"/>
    <property type="evidence" value="ECO:0007669"/>
    <property type="project" value="TreeGrafter"/>
</dbReference>
<keyword evidence="9" id="KW-1185">Reference proteome</keyword>
<dbReference type="CDD" id="cd00383">
    <property type="entry name" value="trans_reg_C"/>
    <property type="match status" value="1"/>
</dbReference>
<evidence type="ECO:0000259" key="6">
    <source>
        <dbReference type="PROSITE" id="PS50110"/>
    </source>
</evidence>
<feature type="domain" description="OmpR/PhoB-type" evidence="7">
    <location>
        <begin position="181"/>
        <end position="286"/>
    </location>
</feature>
<feature type="DNA-binding region" description="OmpR/PhoB-type" evidence="5">
    <location>
        <begin position="181"/>
        <end position="286"/>
    </location>
</feature>
<dbReference type="Pfam" id="PF00486">
    <property type="entry name" value="Trans_reg_C"/>
    <property type="match status" value="1"/>
</dbReference>
<dbReference type="Gene3D" id="1.10.10.10">
    <property type="entry name" value="Winged helix-like DNA-binding domain superfamily/Winged helix DNA-binding domain"/>
    <property type="match status" value="1"/>
</dbReference>
<evidence type="ECO:0000259" key="7">
    <source>
        <dbReference type="PROSITE" id="PS51755"/>
    </source>
</evidence>
<feature type="modified residue" description="4-aspartylphosphate" evidence="4">
    <location>
        <position position="108"/>
    </location>
</feature>
<accession>A0A3E1YDZ0</accession>
<dbReference type="GO" id="GO:0006355">
    <property type="term" value="P:regulation of DNA-templated transcription"/>
    <property type="evidence" value="ECO:0007669"/>
    <property type="project" value="InterPro"/>
</dbReference>
<gene>
    <name evidence="8" type="ORF">DVR12_04565</name>
</gene>
<dbReference type="AlphaFoldDB" id="A0A3E1YDZ0"/>
<name>A0A3E1YDZ0_9BACT</name>
<protein>
    <submittedName>
        <fullName evidence="8">DNA-binding response regulator</fullName>
    </submittedName>
</protein>
<evidence type="ECO:0000256" key="3">
    <source>
        <dbReference type="ARBA" id="ARBA00023125"/>
    </source>
</evidence>
<dbReference type="GO" id="GO:0005829">
    <property type="term" value="C:cytosol"/>
    <property type="evidence" value="ECO:0007669"/>
    <property type="project" value="TreeGrafter"/>
</dbReference>
<reference evidence="8 9" key="1">
    <citation type="submission" date="2018-07" db="EMBL/GenBank/DDBJ databases">
        <title>Chitinophaga K2CV101002-2 sp. nov., isolated from a monsoon evergreen broad-leaved forest soil.</title>
        <authorList>
            <person name="Lv Y."/>
        </authorList>
    </citation>
    <scope>NUCLEOTIDE SEQUENCE [LARGE SCALE GENOMIC DNA]</scope>
    <source>
        <strain evidence="8 9">GDMCC 1.1288</strain>
    </source>
</reference>
<dbReference type="SUPFAM" id="SSF52172">
    <property type="entry name" value="CheY-like"/>
    <property type="match status" value="1"/>
</dbReference>
<dbReference type="SMART" id="SM00448">
    <property type="entry name" value="REC"/>
    <property type="match status" value="1"/>
</dbReference>
<dbReference type="InterPro" id="IPR001867">
    <property type="entry name" value="OmpR/PhoB-type_DNA-bd"/>
</dbReference>
<proteinExistence type="predicted"/>
<sequence>MDDYEVVGLWKSMWILMSLCGLMLVTKKSSEHITPHRFFSGLYIHHRHTNGRIMNRNPRVLLVEDDKVFGGTVKHYLENSGFNVEHSLDGLDAWNLYDRNKYDICLIDIVIPKKNGYDLAKEIRQKNMVTPIFFLSSEKIGDEDRITGFSAGGDGYLVKPFSFEELIKRMQVILKWTRPNRTELLIGHEIGKYTFHYRKLKIYETETKMVKGKISPIESKMLRHFFSRPNVIVQKEEVLLRIWHKDDFYASRSMDVFIGRIRKLLKQLTPHVELETVYNVGLRLNVPEELLPVKLTVPLS</sequence>
<dbReference type="PANTHER" id="PTHR48111:SF40">
    <property type="entry name" value="PHOSPHATE REGULON TRANSCRIPTIONAL REGULATORY PROTEIN PHOB"/>
    <property type="match status" value="1"/>
</dbReference>
<dbReference type="InterPro" id="IPR011006">
    <property type="entry name" value="CheY-like_superfamily"/>
</dbReference>
<dbReference type="Gene3D" id="3.40.50.2300">
    <property type="match status" value="1"/>
</dbReference>
<keyword evidence="2" id="KW-0902">Two-component regulatory system</keyword>
<dbReference type="InterPro" id="IPR039420">
    <property type="entry name" value="WalR-like"/>
</dbReference>
<evidence type="ECO:0000313" key="9">
    <source>
        <dbReference type="Proteomes" id="UP000260644"/>
    </source>
</evidence>
<organism evidence="8 9">
    <name type="scientific">Chitinophaga silvatica</name>
    <dbReference type="NCBI Taxonomy" id="2282649"/>
    <lineage>
        <taxon>Bacteria</taxon>
        <taxon>Pseudomonadati</taxon>
        <taxon>Bacteroidota</taxon>
        <taxon>Chitinophagia</taxon>
        <taxon>Chitinophagales</taxon>
        <taxon>Chitinophagaceae</taxon>
        <taxon>Chitinophaga</taxon>
    </lineage>
</organism>
<evidence type="ECO:0000256" key="4">
    <source>
        <dbReference type="PROSITE-ProRule" id="PRU00169"/>
    </source>
</evidence>
<feature type="domain" description="Response regulatory" evidence="6">
    <location>
        <begin position="59"/>
        <end position="174"/>
    </location>
</feature>
<dbReference type="InterPro" id="IPR016032">
    <property type="entry name" value="Sig_transdc_resp-reg_C-effctor"/>
</dbReference>
<dbReference type="InterPro" id="IPR001789">
    <property type="entry name" value="Sig_transdc_resp-reg_receiver"/>
</dbReference>
<comment type="caution">
    <text evidence="8">The sequence shown here is derived from an EMBL/GenBank/DDBJ whole genome shotgun (WGS) entry which is preliminary data.</text>
</comment>
<dbReference type="CDD" id="cd17574">
    <property type="entry name" value="REC_OmpR"/>
    <property type="match status" value="1"/>
</dbReference>
<evidence type="ECO:0000256" key="2">
    <source>
        <dbReference type="ARBA" id="ARBA00023012"/>
    </source>
</evidence>
<keyword evidence="3 5" id="KW-0238">DNA-binding</keyword>
<dbReference type="InterPro" id="IPR036388">
    <property type="entry name" value="WH-like_DNA-bd_sf"/>
</dbReference>
<dbReference type="PANTHER" id="PTHR48111">
    <property type="entry name" value="REGULATOR OF RPOS"/>
    <property type="match status" value="1"/>
</dbReference>